<keyword evidence="2" id="KW-1185">Reference proteome</keyword>
<proteinExistence type="predicted"/>
<gene>
    <name evidence="1" type="ORF">B0E33_11490</name>
</gene>
<evidence type="ECO:0000313" key="2">
    <source>
        <dbReference type="Proteomes" id="UP000188174"/>
    </source>
</evidence>
<reference evidence="1 2" key="1">
    <citation type="submission" date="2017-02" db="EMBL/GenBank/DDBJ databases">
        <authorList>
            <person name="Jeong S."/>
        </authorList>
    </citation>
    <scope>NUCLEOTIDE SEQUENCE [LARGE SCALE GENOMIC DNA]</scope>
    <source>
        <strain evidence="1 2">RMAR6-6</strain>
    </source>
</reference>
<dbReference type="EMBL" id="CP019630">
    <property type="protein sequence ID" value="AQQ04138.1"/>
    <property type="molecule type" value="Genomic_DNA"/>
</dbReference>
<organism evidence="1 2">
    <name type="scientific">Roseibium algicola</name>
    <dbReference type="NCBI Taxonomy" id="2857014"/>
    <lineage>
        <taxon>Bacteria</taxon>
        <taxon>Pseudomonadati</taxon>
        <taxon>Pseudomonadota</taxon>
        <taxon>Alphaproteobacteria</taxon>
        <taxon>Hyphomicrobiales</taxon>
        <taxon>Stappiaceae</taxon>
        <taxon>Roseibium</taxon>
    </lineage>
</organism>
<name>A0ABM6I1B3_9HYPH</name>
<accession>A0ABM6I1B3</accession>
<evidence type="ECO:0000313" key="1">
    <source>
        <dbReference type="EMBL" id="AQQ04138.1"/>
    </source>
</evidence>
<dbReference type="Proteomes" id="UP000188174">
    <property type="component" value="Chromosome"/>
</dbReference>
<sequence>MRITEDRVDVTRHVTFPVLEEKAIRVFIDQRQGFKPCSSARKFCMSLKGRHPDVIAIGYLIDELMV</sequence>
<protein>
    <submittedName>
        <fullName evidence="1">Uncharacterized protein</fullName>
    </submittedName>
</protein>